<reference evidence="2 3" key="1">
    <citation type="submission" date="2017-04" db="EMBL/GenBank/DDBJ databases">
        <title>Draft genome sequence of Tuber borchii Vittad., a whitish edible truffle.</title>
        <authorList>
            <consortium name="DOE Joint Genome Institute"/>
            <person name="Murat C."/>
            <person name="Kuo A."/>
            <person name="Barry K.W."/>
            <person name="Clum A."/>
            <person name="Dockter R.B."/>
            <person name="Fauchery L."/>
            <person name="Iotti M."/>
            <person name="Kohler A."/>
            <person name="Labutti K."/>
            <person name="Lindquist E.A."/>
            <person name="Lipzen A."/>
            <person name="Ohm R.A."/>
            <person name="Wang M."/>
            <person name="Grigoriev I.V."/>
            <person name="Zambonelli A."/>
            <person name="Martin F.M."/>
        </authorList>
    </citation>
    <scope>NUCLEOTIDE SEQUENCE [LARGE SCALE GENOMIC DNA]</scope>
    <source>
        <strain evidence="2 3">Tbo3840</strain>
    </source>
</reference>
<proteinExistence type="predicted"/>
<gene>
    <name evidence="2" type="ORF">B9Z19DRAFT_1067955</name>
</gene>
<evidence type="ECO:0000313" key="2">
    <source>
        <dbReference type="EMBL" id="PUU74784.1"/>
    </source>
</evidence>
<comment type="caution">
    <text evidence="2">The sequence shown here is derived from an EMBL/GenBank/DDBJ whole genome shotgun (WGS) entry which is preliminary data.</text>
</comment>
<protein>
    <submittedName>
        <fullName evidence="2">Uncharacterized protein</fullName>
    </submittedName>
</protein>
<feature type="region of interest" description="Disordered" evidence="1">
    <location>
        <begin position="99"/>
        <end position="153"/>
    </location>
</feature>
<name>A0A2T6ZHA0_TUBBO</name>
<dbReference type="Proteomes" id="UP000244722">
    <property type="component" value="Unassembled WGS sequence"/>
</dbReference>
<organism evidence="2 3">
    <name type="scientific">Tuber borchii</name>
    <name type="common">White truffle</name>
    <dbReference type="NCBI Taxonomy" id="42251"/>
    <lineage>
        <taxon>Eukaryota</taxon>
        <taxon>Fungi</taxon>
        <taxon>Dikarya</taxon>
        <taxon>Ascomycota</taxon>
        <taxon>Pezizomycotina</taxon>
        <taxon>Pezizomycetes</taxon>
        <taxon>Pezizales</taxon>
        <taxon>Tuberaceae</taxon>
        <taxon>Tuber</taxon>
    </lineage>
</organism>
<sequence>MLPEGQRDSRQNEVDKWVTYYDSVIIDFILLPRTSPYCSRYYGTPQYFAGFLHSSTLSWPLGSDICPATFAYSSLIPKARPMLDLQGLGLRVSSAAPWPDSAYAPNSGKSSQGFSRRGRSGKKRPEARGQWIQYRAGSRSAGTPSPLASVGYA</sequence>
<dbReference type="AlphaFoldDB" id="A0A2T6ZHA0"/>
<evidence type="ECO:0000256" key="1">
    <source>
        <dbReference type="SAM" id="MobiDB-lite"/>
    </source>
</evidence>
<keyword evidence="3" id="KW-1185">Reference proteome</keyword>
<dbReference type="EMBL" id="NESQ01000274">
    <property type="protein sequence ID" value="PUU74784.1"/>
    <property type="molecule type" value="Genomic_DNA"/>
</dbReference>
<accession>A0A2T6ZHA0</accession>
<evidence type="ECO:0000313" key="3">
    <source>
        <dbReference type="Proteomes" id="UP000244722"/>
    </source>
</evidence>